<organism evidence="2 3">
    <name type="scientific">Microbotryum intermedium</name>
    <dbReference type="NCBI Taxonomy" id="269621"/>
    <lineage>
        <taxon>Eukaryota</taxon>
        <taxon>Fungi</taxon>
        <taxon>Dikarya</taxon>
        <taxon>Basidiomycota</taxon>
        <taxon>Pucciniomycotina</taxon>
        <taxon>Microbotryomycetes</taxon>
        <taxon>Microbotryales</taxon>
        <taxon>Microbotryaceae</taxon>
        <taxon>Microbotryum</taxon>
    </lineage>
</organism>
<dbReference type="OrthoDB" id="2532729at2759"/>
<evidence type="ECO:0000313" key="2">
    <source>
        <dbReference type="EMBL" id="SCV73858.1"/>
    </source>
</evidence>
<feature type="chain" id="PRO_5012037066" evidence="1">
    <location>
        <begin position="20"/>
        <end position="154"/>
    </location>
</feature>
<accession>A0A238FRL1</accession>
<evidence type="ECO:0000256" key="1">
    <source>
        <dbReference type="SAM" id="SignalP"/>
    </source>
</evidence>
<proteinExistence type="predicted"/>
<dbReference type="AlphaFoldDB" id="A0A238FRL1"/>
<evidence type="ECO:0000313" key="3">
    <source>
        <dbReference type="Proteomes" id="UP000198372"/>
    </source>
</evidence>
<name>A0A238FRL1_9BASI</name>
<feature type="signal peptide" evidence="1">
    <location>
        <begin position="1"/>
        <end position="19"/>
    </location>
</feature>
<dbReference type="Proteomes" id="UP000198372">
    <property type="component" value="Unassembled WGS sequence"/>
</dbReference>
<reference evidence="3" key="1">
    <citation type="submission" date="2016-09" db="EMBL/GenBank/DDBJ databases">
        <authorList>
            <person name="Jeantristanb JTB J.-T."/>
            <person name="Ricardo R."/>
        </authorList>
    </citation>
    <scope>NUCLEOTIDE SEQUENCE [LARGE SCALE GENOMIC DNA]</scope>
</reference>
<sequence length="154" mass="16943">MHFQSSLIVLCSLASVAFAAMGQGAFNYTRDYVIWYNPSVYNNTETFCRTLHDACVNVAGPCNEHHQLDCVFAEQKGPRIHAFCGGIAKTSTGSWTKGGTVFDHIGIAHLRSSEPYFAQQTPAAIKNLNATIIQEPMGKEACLKFRKKHSTVVC</sequence>
<protein>
    <submittedName>
        <fullName evidence="2">BQ2448_6288 protein</fullName>
    </submittedName>
</protein>
<gene>
    <name evidence="2" type="ORF">BQ2448_6288</name>
</gene>
<dbReference type="EMBL" id="FMSP01000019">
    <property type="protein sequence ID" value="SCV73858.1"/>
    <property type="molecule type" value="Genomic_DNA"/>
</dbReference>
<keyword evidence="3" id="KW-1185">Reference proteome</keyword>
<keyword evidence="1" id="KW-0732">Signal</keyword>